<evidence type="ECO:0000256" key="9">
    <source>
        <dbReference type="ARBA" id="ARBA00022982"/>
    </source>
</evidence>
<name>A0ABM1FBS6_PRICU</name>
<proteinExistence type="inferred from homology"/>
<reference evidence="16" key="1">
    <citation type="submission" date="2025-08" db="UniProtKB">
        <authorList>
            <consortium name="RefSeq"/>
        </authorList>
    </citation>
    <scope>IDENTIFICATION</scope>
</reference>
<dbReference type="RefSeq" id="XP_014681897.1">
    <property type="nucleotide sequence ID" value="XM_014826411.1"/>
</dbReference>
<dbReference type="Proteomes" id="UP000695022">
    <property type="component" value="Unplaced"/>
</dbReference>
<evidence type="ECO:0000256" key="8">
    <source>
        <dbReference type="ARBA" id="ARBA00022946"/>
    </source>
</evidence>
<dbReference type="PROSITE" id="PS00012">
    <property type="entry name" value="PHOSPHOPANTETHEINE"/>
    <property type="match status" value="1"/>
</dbReference>
<sequence length="79" mass="9322">MVEERVFLVLRLYDKVDPEKISTDSHFINDLGLDSLDQVEIIMAMEDEFSFEIPDEYGEKLMTPKDIIQFVCDKQDVYQ</sequence>
<keyword evidence="12 13" id="KW-0275">Fatty acid biosynthesis</keyword>
<evidence type="ECO:0000256" key="1">
    <source>
        <dbReference type="ARBA" id="ARBA00004173"/>
    </source>
</evidence>
<dbReference type="HAMAP" id="MF_01217">
    <property type="entry name" value="Acyl_carrier"/>
    <property type="match status" value="1"/>
</dbReference>
<evidence type="ECO:0000256" key="12">
    <source>
        <dbReference type="ARBA" id="ARBA00023160"/>
    </source>
</evidence>
<evidence type="ECO:0000256" key="5">
    <source>
        <dbReference type="ARBA" id="ARBA00022516"/>
    </source>
</evidence>
<comment type="function">
    <text evidence="13">Carrier of the growing fatty acid chain in fatty acid biosynthesis.</text>
</comment>
<keyword evidence="10" id="KW-0443">Lipid metabolism</keyword>
<dbReference type="GeneID" id="106821544"/>
<dbReference type="InterPro" id="IPR006162">
    <property type="entry name" value="Ppantetheine_attach_site"/>
</dbReference>
<dbReference type="PANTHER" id="PTHR20863:SF28">
    <property type="entry name" value="ACYL CARRIER PROTEIN, MITOCHONDRIAL"/>
    <property type="match status" value="1"/>
</dbReference>
<dbReference type="InterPro" id="IPR009081">
    <property type="entry name" value="PP-bd_ACP"/>
</dbReference>
<gene>
    <name evidence="16" type="primary">LOC106821544</name>
</gene>
<evidence type="ECO:0000256" key="6">
    <source>
        <dbReference type="ARBA" id="ARBA00022553"/>
    </source>
</evidence>
<evidence type="ECO:0000313" key="16">
    <source>
        <dbReference type="RefSeq" id="XP_014681897.1"/>
    </source>
</evidence>
<keyword evidence="3" id="KW-0813">Transport</keyword>
<evidence type="ECO:0000256" key="10">
    <source>
        <dbReference type="ARBA" id="ARBA00023098"/>
    </source>
</evidence>
<accession>A0ABM1FBS6</accession>
<dbReference type="PANTHER" id="PTHR20863">
    <property type="entry name" value="ACYL CARRIER PROTEIN"/>
    <property type="match status" value="1"/>
</dbReference>
<keyword evidence="7" id="KW-0276">Fatty acid metabolism</keyword>
<organism evidence="15 16">
    <name type="scientific">Priapulus caudatus</name>
    <name type="common">Priapulid worm</name>
    <dbReference type="NCBI Taxonomy" id="37621"/>
    <lineage>
        <taxon>Eukaryota</taxon>
        <taxon>Metazoa</taxon>
        <taxon>Ecdysozoa</taxon>
        <taxon>Scalidophora</taxon>
        <taxon>Priapulida</taxon>
        <taxon>Priapulimorpha</taxon>
        <taxon>Priapulimorphida</taxon>
        <taxon>Priapulidae</taxon>
        <taxon>Priapulus</taxon>
    </lineage>
</organism>
<evidence type="ECO:0000256" key="2">
    <source>
        <dbReference type="ARBA" id="ARBA00010930"/>
    </source>
</evidence>
<evidence type="ECO:0000256" key="11">
    <source>
        <dbReference type="ARBA" id="ARBA00023128"/>
    </source>
</evidence>
<dbReference type="Pfam" id="PF00550">
    <property type="entry name" value="PP-binding"/>
    <property type="match status" value="1"/>
</dbReference>
<evidence type="ECO:0000256" key="7">
    <source>
        <dbReference type="ARBA" id="ARBA00022832"/>
    </source>
</evidence>
<keyword evidence="4 13" id="KW-0596">Phosphopantetheine</keyword>
<dbReference type="Gene3D" id="1.10.1200.10">
    <property type="entry name" value="ACP-like"/>
    <property type="match status" value="1"/>
</dbReference>
<dbReference type="InterPro" id="IPR003231">
    <property type="entry name" value="ACP"/>
</dbReference>
<evidence type="ECO:0000313" key="15">
    <source>
        <dbReference type="Proteomes" id="UP000695022"/>
    </source>
</evidence>
<keyword evidence="15" id="KW-1185">Reference proteome</keyword>
<dbReference type="NCBIfam" id="TIGR00517">
    <property type="entry name" value="acyl_carrier"/>
    <property type="match status" value="1"/>
</dbReference>
<protein>
    <recommendedName>
        <fullName evidence="13">Acyl carrier protein</fullName>
    </recommendedName>
</protein>
<evidence type="ECO:0000256" key="3">
    <source>
        <dbReference type="ARBA" id="ARBA00022448"/>
    </source>
</evidence>
<comment type="similarity">
    <text evidence="2">Belongs to the acyl carrier protein (ACP) family.</text>
</comment>
<feature type="domain" description="Carrier" evidence="14">
    <location>
        <begin position="1"/>
        <end position="75"/>
    </location>
</feature>
<keyword evidence="5 13" id="KW-0444">Lipid biosynthesis</keyword>
<dbReference type="PROSITE" id="PS50075">
    <property type="entry name" value="CARRIER"/>
    <property type="match status" value="1"/>
</dbReference>
<comment type="subcellular location">
    <subcellularLocation>
        <location evidence="1">Mitochondrion</location>
    </subcellularLocation>
</comment>
<keyword evidence="11" id="KW-0496">Mitochondrion</keyword>
<evidence type="ECO:0000256" key="13">
    <source>
        <dbReference type="RuleBase" id="RU000722"/>
    </source>
</evidence>
<evidence type="ECO:0000259" key="14">
    <source>
        <dbReference type="PROSITE" id="PS50075"/>
    </source>
</evidence>
<keyword evidence="8" id="KW-0809">Transit peptide</keyword>
<dbReference type="NCBIfam" id="NF002148">
    <property type="entry name" value="PRK00982.1-2"/>
    <property type="match status" value="1"/>
</dbReference>
<dbReference type="InterPro" id="IPR036736">
    <property type="entry name" value="ACP-like_sf"/>
</dbReference>
<keyword evidence="6" id="KW-0597">Phosphoprotein</keyword>
<evidence type="ECO:0000256" key="4">
    <source>
        <dbReference type="ARBA" id="ARBA00022450"/>
    </source>
</evidence>
<keyword evidence="9" id="KW-0249">Electron transport</keyword>
<dbReference type="SUPFAM" id="SSF47336">
    <property type="entry name" value="ACP-like"/>
    <property type="match status" value="1"/>
</dbReference>